<protein>
    <submittedName>
        <fullName evidence="1">Uncharacterized protein</fullName>
    </submittedName>
</protein>
<dbReference type="EMBL" id="VOIH02000009">
    <property type="protein sequence ID" value="KAF3437161.1"/>
    <property type="molecule type" value="Genomic_DNA"/>
</dbReference>
<keyword evidence="2" id="KW-1185">Reference proteome</keyword>
<evidence type="ECO:0000313" key="2">
    <source>
        <dbReference type="Proteomes" id="UP000796880"/>
    </source>
</evidence>
<sequence>MSQDWRRDRYVAMELLHLVIHTTFEPSMLCSTRSNLSITPAISTFTVASIRPRTSTPSRSLGMENAHNAFDEMPAVTHCCTPPVHNVGALILLIAGKAKAKADDNHGDVVVVEKIKQITSTSKKPRLDIEVTRMQGVKVVRGRTSEETMQKVAATLASAHEATHHTADAQTPSEEQIDMRPATFAFTHPSGPQFVGVWTLPTVASPHALLPPPIYKYSPTLIYK</sequence>
<reference evidence="1" key="1">
    <citation type="submission" date="2020-03" db="EMBL/GenBank/DDBJ databases">
        <title>A high-quality chromosome-level genome assembly of a woody plant with both climbing and erect habits, Rhamnella rubrinervis.</title>
        <authorList>
            <person name="Lu Z."/>
            <person name="Yang Y."/>
            <person name="Zhu X."/>
            <person name="Sun Y."/>
        </authorList>
    </citation>
    <scope>NUCLEOTIDE SEQUENCE</scope>
    <source>
        <strain evidence="1">BYM</strain>
        <tissue evidence="1">Leaf</tissue>
    </source>
</reference>
<gene>
    <name evidence="1" type="ORF">FNV43_RR19914</name>
</gene>
<organism evidence="1 2">
    <name type="scientific">Rhamnella rubrinervis</name>
    <dbReference type="NCBI Taxonomy" id="2594499"/>
    <lineage>
        <taxon>Eukaryota</taxon>
        <taxon>Viridiplantae</taxon>
        <taxon>Streptophyta</taxon>
        <taxon>Embryophyta</taxon>
        <taxon>Tracheophyta</taxon>
        <taxon>Spermatophyta</taxon>
        <taxon>Magnoliopsida</taxon>
        <taxon>eudicotyledons</taxon>
        <taxon>Gunneridae</taxon>
        <taxon>Pentapetalae</taxon>
        <taxon>rosids</taxon>
        <taxon>fabids</taxon>
        <taxon>Rosales</taxon>
        <taxon>Rhamnaceae</taxon>
        <taxon>rhamnoid group</taxon>
        <taxon>Rhamneae</taxon>
        <taxon>Rhamnella</taxon>
    </lineage>
</organism>
<proteinExistence type="predicted"/>
<name>A0A8K0DYR1_9ROSA</name>
<evidence type="ECO:0000313" key="1">
    <source>
        <dbReference type="EMBL" id="KAF3437161.1"/>
    </source>
</evidence>
<comment type="caution">
    <text evidence="1">The sequence shown here is derived from an EMBL/GenBank/DDBJ whole genome shotgun (WGS) entry which is preliminary data.</text>
</comment>
<accession>A0A8K0DYR1</accession>
<dbReference type="AlphaFoldDB" id="A0A8K0DYR1"/>
<dbReference type="Proteomes" id="UP000796880">
    <property type="component" value="Unassembled WGS sequence"/>
</dbReference>